<sequence>MRKLDTRVYNSELDTICKSDNPKVFIRTDLINRLTYGEYENEPKNGFQIGIESPVVSILDLDKCEVYVDDEINLNDNQKMILSDLENHVVLGDYNSVLEAISMAITLYFAGYYSSYINSDDEFIAVIQAFMDLFS</sequence>
<name>A0AB73PUV0_ENTFC</name>
<dbReference type="EMBL" id="NGLB01000001">
    <property type="protein sequence ID" value="OTO00455.1"/>
    <property type="molecule type" value="Genomic_DNA"/>
</dbReference>
<comment type="caution">
    <text evidence="1">The sequence shown here is derived from an EMBL/GenBank/DDBJ whole genome shotgun (WGS) entry which is preliminary data.</text>
</comment>
<proteinExistence type="predicted"/>
<accession>A0AB73PUV0</accession>
<evidence type="ECO:0000313" key="2">
    <source>
        <dbReference type="Proteomes" id="UP000194737"/>
    </source>
</evidence>
<dbReference type="AlphaFoldDB" id="A0AB73PUV0"/>
<gene>
    <name evidence="1" type="ORF">A5804_001965</name>
</gene>
<dbReference type="RefSeq" id="WP_086324930.1">
    <property type="nucleotide sequence ID" value="NZ_NGLB01000001.1"/>
</dbReference>
<evidence type="ECO:0000313" key="1">
    <source>
        <dbReference type="EMBL" id="OTO00455.1"/>
    </source>
</evidence>
<reference evidence="1 2" key="1">
    <citation type="submission" date="2017-05" db="EMBL/GenBank/DDBJ databases">
        <title>The Genome Sequence of Enterococcus faecium 6F2_DIV0138.</title>
        <authorList>
            <consortium name="The Broad Institute Genomics Platform"/>
            <consortium name="The Broad Institute Genomic Center for Infectious Diseases"/>
            <person name="Earl A."/>
            <person name="Manson A."/>
            <person name="Schwartman J."/>
            <person name="Gilmore M."/>
            <person name="Abouelleil A."/>
            <person name="Cao P."/>
            <person name="Chapman S."/>
            <person name="Cusick C."/>
            <person name="Shea T."/>
            <person name="Young S."/>
            <person name="Neafsey D."/>
            <person name="Nusbaum C."/>
            <person name="Birren B."/>
        </authorList>
    </citation>
    <scope>NUCLEOTIDE SEQUENCE [LARGE SCALE GENOMIC DNA]</scope>
    <source>
        <strain evidence="1 2">6F2_DIV0138</strain>
    </source>
</reference>
<protein>
    <submittedName>
        <fullName evidence="1">Uncharacterized protein</fullName>
    </submittedName>
</protein>
<organism evidence="1 2">
    <name type="scientific">Enterococcus faecium</name>
    <name type="common">Streptococcus faecium</name>
    <dbReference type="NCBI Taxonomy" id="1352"/>
    <lineage>
        <taxon>Bacteria</taxon>
        <taxon>Bacillati</taxon>
        <taxon>Bacillota</taxon>
        <taxon>Bacilli</taxon>
        <taxon>Lactobacillales</taxon>
        <taxon>Enterococcaceae</taxon>
        <taxon>Enterococcus</taxon>
    </lineage>
</organism>
<dbReference type="Proteomes" id="UP000194737">
    <property type="component" value="Unassembled WGS sequence"/>
</dbReference>